<dbReference type="HOGENOM" id="CLU_721394_0_0_7"/>
<sequence>MEIYHQLGHNHKWSLDSHFVNDIGDGFIFNAYSFMYGKIGNPISGYKAEDYLPISMIDHQFFGNKASQGGKLGTYPYHPIHDSSSQGTCVSGVDCIMASIKYQQELGLKRIIVPSFFYELGDVARTIDILNRVNKKLQKVRGDEEFYMTLCFSDNQIASSEYIEKILRAATDMSIAFDGYYIASGASLEYKKKISVNVSYYTNLLNVLTTLKAQGFKTILGYANWDALVFLSLVDVDGVTIGTYENLRNFSVTRFTEDTAGGPSKGWYYSEKLLNMIKAQQLGIVRARNCISLIANEKNIFSDVILQDEYYRDTHKPDVHKNYLLAVSRQLKELAGKPLSARPSAFLERVEEARELYERLERDHKVFLTDESADYHLGIWQSVIKMNAA</sequence>
<reference evidence="2" key="2">
    <citation type="journal article" date="2013" name="Stand. Genomic Sci.">
        <title>Complete genome sequence of Desulfocapsa sulfexigens, a marine deltaproteobacterium specialized in disproportionating inorganic sulfur compounds.</title>
        <authorList>
            <person name="Finster K.W."/>
            <person name="Kjeldsen K.U."/>
            <person name="Kube M."/>
            <person name="Reinhardt R."/>
            <person name="Mussmann M."/>
            <person name="Amann R."/>
            <person name="Schreiber L."/>
        </authorList>
    </citation>
    <scope>NUCLEOTIDE SEQUENCE [LARGE SCALE GENOMIC DNA]</scope>
    <source>
        <strain evidence="2">DSM 10523 / SB164P1</strain>
    </source>
</reference>
<organism evidence="1 2">
    <name type="scientific">Pseudodesulfovibrio piezophilus (strain DSM 21447 / JCM 15486 / C1TLV30)</name>
    <name type="common">Desulfovibrio piezophilus</name>
    <dbReference type="NCBI Taxonomy" id="1322246"/>
    <lineage>
        <taxon>Bacteria</taxon>
        <taxon>Pseudomonadati</taxon>
        <taxon>Thermodesulfobacteriota</taxon>
        <taxon>Desulfovibrionia</taxon>
        <taxon>Desulfovibrionales</taxon>
        <taxon>Desulfovibrionaceae</taxon>
    </lineage>
</organism>
<dbReference type="AlphaFoldDB" id="M1WLH2"/>
<gene>
    <name evidence="1" type="ordered locus">BN4_10623</name>
</gene>
<evidence type="ECO:0000313" key="1">
    <source>
        <dbReference type="EMBL" id="CCH47860.1"/>
    </source>
</evidence>
<keyword evidence="2" id="KW-1185">Reference proteome</keyword>
<proteinExistence type="predicted"/>
<dbReference type="eggNOG" id="ENOG502ZATP">
    <property type="taxonomic scope" value="Bacteria"/>
</dbReference>
<dbReference type="EMBL" id="FO203427">
    <property type="protein sequence ID" value="CCH47860.1"/>
    <property type="molecule type" value="Genomic_DNA"/>
</dbReference>
<dbReference type="OrthoDB" id="622374at2"/>
<reference evidence="1 2" key="1">
    <citation type="journal article" date="2013" name="PLoS ONE">
        <title>The first genomic and proteomic characterization of a deep-sea sulfate reducer: insights into the piezophilic lifestyle of Desulfovibrio piezophilus.</title>
        <authorList>
            <person name="Pradel N."/>
            <person name="Ji B."/>
            <person name="Gimenez G."/>
            <person name="Talla E."/>
            <person name="Lenoble P."/>
            <person name="Garel M."/>
            <person name="Tamburini C."/>
            <person name="Fourquet P."/>
            <person name="Lebrun R."/>
            <person name="Bertin P."/>
            <person name="Denis Y."/>
            <person name="Pophillat M."/>
            <person name="Barbe V."/>
            <person name="Ollivier B."/>
            <person name="Dolla A."/>
        </authorList>
    </citation>
    <scope>NUCLEOTIDE SEQUENCE [LARGE SCALE GENOMIC DNA]</scope>
    <source>
        <strain evidence="2">DSM 10523 / SB164P1</strain>
    </source>
</reference>
<dbReference type="KEGG" id="dpi:BN4_10623"/>
<name>M1WLH2_PSEP2</name>
<accession>M1WLH2</accession>
<protein>
    <submittedName>
        <fullName evidence="1">Uncharacterized protein</fullName>
    </submittedName>
</protein>
<dbReference type="BioCyc" id="DPIE1322246:BN4_RS03195-MONOMER"/>
<dbReference type="STRING" id="1322246.BN4_10623"/>
<evidence type="ECO:0000313" key="2">
    <source>
        <dbReference type="Proteomes" id="UP000011724"/>
    </source>
</evidence>
<dbReference type="PATRIC" id="fig|879567.3.peg.646"/>
<dbReference type="RefSeq" id="WP_015413914.1">
    <property type="nucleotide sequence ID" value="NC_020409.1"/>
</dbReference>
<dbReference type="Proteomes" id="UP000011724">
    <property type="component" value="Chromosome"/>
</dbReference>